<evidence type="ECO:0000256" key="1">
    <source>
        <dbReference type="ARBA" id="ARBA00023002"/>
    </source>
</evidence>
<comment type="similarity">
    <text evidence="2">Belongs to the asaB hydroxylase/desaturase family.</text>
</comment>
<evidence type="ECO:0000313" key="3">
    <source>
        <dbReference type="EMBL" id="KAF4303134.1"/>
    </source>
</evidence>
<proteinExistence type="inferred from homology"/>
<sequence length="156" mass="18374">MHEIARLNYIQWDPEFTHKKPFEVHMDLPEEYPPKNFRVDEESHQIIEDIRGREDQFSLDDHGFCVKNHPLSLTNFDRETVEKQYFPQVEETLKAQLGSHVRVHIFDWRLRSSDNRKTEKKPGTAVDLNDPLTYLKPVSGVHIKVKEEHGSVSLTI</sequence>
<dbReference type="GO" id="GO:0016491">
    <property type="term" value="F:oxidoreductase activity"/>
    <property type="evidence" value="ECO:0007669"/>
    <property type="project" value="UniProtKB-KW"/>
</dbReference>
<dbReference type="Proteomes" id="UP000572817">
    <property type="component" value="Unassembled WGS sequence"/>
</dbReference>
<dbReference type="InterPro" id="IPR044053">
    <property type="entry name" value="AsaB-like"/>
</dbReference>
<protein>
    <submittedName>
        <fullName evidence="3">Uncharacterized protein</fullName>
    </submittedName>
</protein>
<dbReference type="PANTHER" id="PTHR34598:SF3">
    <property type="entry name" value="OXIDOREDUCTASE AN1597"/>
    <property type="match status" value="1"/>
</dbReference>
<dbReference type="PANTHER" id="PTHR34598">
    <property type="entry name" value="BLL6449 PROTEIN"/>
    <property type="match status" value="1"/>
</dbReference>
<evidence type="ECO:0000313" key="4">
    <source>
        <dbReference type="Proteomes" id="UP000572817"/>
    </source>
</evidence>
<dbReference type="OrthoDB" id="412788at2759"/>
<keyword evidence="1" id="KW-0560">Oxidoreductase</keyword>
<name>A0A8H4ILN6_9PEZI</name>
<dbReference type="EMBL" id="WWBZ02000062">
    <property type="protein sequence ID" value="KAF4303134.1"/>
    <property type="molecule type" value="Genomic_DNA"/>
</dbReference>
<comment type="caution">
    <text evidence="3">The sequence shown here is derived from an EMBL/GenBank/DDBJ whole genome shotgun (WGS) entry which is preliminary data.</text>
</comment>
<organism evidence="3 4">
    <name type="scientific">Botryosphaeria dothidea</name>
    <dbReference type="NCBI Taxonomy" id="55169"/>
    <lineage>
        <taxon>Eukaryota</taxon>
        <taxon>Fungi</taxon>
        <taxon>Dikarya</taxon>
        <taxon>Ascomycota</taxon>
        <taxon>Pezizomycotina</taxon>
        <taxon>Dothideomycetes</taxon>
        <taxon>Dothideomycetes incertae sedis</taxon>
        <taxon>Botryosphaeriales</taxon>
        <taxon>Botryosphaeriaceae</taxon>
        <taxon>Botryosphaeria</taxon>
    </lineage>
</organism>
<evidence type="ECO:0000256" key="2">
    <source>
        <dbReference type="ARBA" id="ARBA00023604"/>
    </source>
</evidence>
<accession>A0A8H4ILN6</accession>
<gene>
    <name evidence="3" type="ORF">GTA08_BOTSDO09284</name>
</gene>
<keyword evidence="4" id="KW-1185">Reference proteome</keyword>
<reference evidence="3" key="1">
    <citation type="submission" date="2020-04" db="EMBL/GenBank/DDBJ databases">
        <title>Genome Assembly and Annotation of Botryosphaeria dothidea sdau 11-99, a Latent Pathogen of Apple Fruit Ring Rot in China.</title>
        <authorList>
            <person name="Yu C."/>
            <person name="Diao Y."/>
            <person name="Lu Q."/>
            <person name="Zhao J."/>
            <person name="Cui S."/>
            <person name="Peng C."/>
            <person name="He B."/>
            <person name="Liu H."/>
        </authorList>
    </citation>
    <scope>NUCLEOTIDE SEQUENCE [LARGE SCALE GENOMIC DNA]</scope>
    <source>
        <strain evidence="3">Sdau11-99</strain>
    </source>
</reference>
<dbReference type="AlphaFoldDB" id="A0A8H4ILN6"/>